<dbReference type="PATRIC" id="fig|665952.3.peg.662"/>
<dbReference type="Proteomes" id="UP000011747">
    <property type="component" value="Unassembled WGS sequence"/>
</dbReference>
<comment type="caution">
    <text evidence="3">The sequence shown here is derived from an EMBL/GenBank/DDBJ whole genome shotgun (WGS) entry which is preliminary data.</text>
</comment>
<feature type="region of interest" description="Disordered" evidence="2">
    <location>
        <begin position="501"/>
        <end position="521"/>
    </location>
</feature>
<gene>
    <name evidence="3" type="ORF">HMPREF1015_01446</name>
</gene>
<sequence length="521" mass="61484">MDGSFLARSLSSLKGDELRYLYILFCKTNIWDIVSNKTKDWLSRDHQDHFFKYIETETKNCAPLSEDELRLAIFLQLLKVLKIKGGRFHTVFEITKGFDQVIEETFQLLSKKNRDFSAFAKQHHLESQLGMIVSWQFSQLLKDFHRRLNEDSTEWHQTIADTLNSLPINERQQLKSVMMIDQFDSEQIRRWIENEGIVQLVNALTSVSGYSYFGEFLQRFRELRSFSNTAFSQLTTDPLLFFLLSPDFLYSLLFGPKLVPFRYQHLLFSNELVPFVLLEIMLHGLEAPYSQLADVQNTADVWSKRYRNYISLLLQLEKNRSEQEQYKKERNDLESERSTILTMKKESETYLSIAKEKLKNQLIADENRPYFGDTTVEYYRIKEKMENIDKKLEQKKAGAKGVVKSVASFLQSSFYLTEKAQWEKKLNKIFDEMTELTISKYPDYDPVLTQEIEHSALKRDECEKQLTEAEKKLTEVEQRISQLKKEERELLARKEEAEKETYGLKQLGKDRNPNLALSRKR</sequence>
<evidence type="ECO:0000256" key="2">
    <source>
        <dbReference type="SAM" id="MobiDB-lite"/>
    </source>
</evidence>
<dbReference type="EMBL" id="ACWF01000028">
    <property type="protein sequence ID" value="EHL79148.1"/>
    <property type="molecule type" value="Genomic_DNA"/>
</dbReference>
<feature type="compositionally biased region" description="Basic and acidic residues" evidence="2">
    <location>
        <begin position="501"/>
        <end position="512"/>
    </location>
</feature>
<evidence type="ECO:0000313" key="3">
    <source>
        <dbReference type="EMBL" id="EHL79148.1"/>
    </source>
</evidence>
<keyword evidence="4" id="KW-1185">Reference proteome</keyword>
<proteinExistence type="predicted"/>
<dbReference type="RefSeq" id="WP_003352938.1">
    <property type="nucleotide sequence ID" value="NZ_JH414742.1"/>
</dbReference>
<protein>
    <submittedName>
        <fullName evidence="3">Uncharacterized protein</fullName>
    </submittedName>
</protein>
<keyword evidence="1" id="KW-0175">Coiled coil</keyword>
<accession>G9QI82</accession>
<dbReference type="HOGENOM" id="CLU_522408_0_0_9"/>
<reference evidence="3 4" key="1">
    <citation type="submission" date="2011-09" db="EMBL/GenBank/DDBJ databases">
        <title>The Genome Sequence of Bacillus smithii 7_3_47FAA.</title>
        <authorList>
            <consortium name="The Broad Institute Genome Sequencing Platform"/>
            <person name="Earl A."/>
            <person name="Ward D."/>
            <person name="Feldgarden M."/>
            <person name="Gevers D."/>
            <person name="Daigneault M."/>
            <person name="Strauss J."/>
            <person name="Allen-Vercoe E."/>
            <person name="Young S.K."/>
            <person name="Zeng Q."/>
            <person name="Gargeya S."/>
            <person name="Fitzgerald M."/>
            <person name="Haas B."/>
            <person name="Abouelleil A."/>
            <person name="Alvarado L."/>
            <person name="Arachchi H.M."/>
            <person name="Berlin A."/>
            <person name="Brown A."/>
            <person name="Chapman S.B."/>
            <person name="Chen Z."/>
            <person name="Dunbar C."/>
            <person name="Freedman E."/>
            <person name="Gearin G."/>
            <person name="Goldberg J."/>
            <person name="Griggs A."/>
            <person name="Gujja S."/>
            <person name="Heiman D."/>
            <person name="Howarth C."/>
            <person name="Larson L."/>
            <person name="Lui A."/>
            <person name="MacDonald P.J.P."/>
            <person name="Montmayeur A."/>
            <person name="Murphy C."/>
            <person name="Neiman D."/>
            <person name="Pearson M."/>
            <person name="Priest M."/>
            <person name="Roberts A."/>
            <person name="Saif S."/>
            <person name="Shea T."/>
            <person name="Shenoy N."/>
            <person name="Sisk P."/>
            <person name="Stolte C."/>
            <person name="Sykes S."/>
            <person name="Wortman J."/>
            <person name="Nusbaum C."/>
            <person name="Birren B."/>
        </authorList>
    </citation>
    <scope>NUCLEOTIDE SEQUENCE [LARGE SCALE GENOMIC DNA]</scope>
    <source>
        <strain evidence="3 4">7_3_47FAA</strain>
    </source>
</reference>
<evidence type="ECO:0000256" key="1">
    <source>
        <dbReference type="SAM" id="Coils"/>
    </source>
</evidence>
<dbReference type="Gene3D" id="1.10.287.2610">
    <property type="match status" value="1"/>
</dbReference>
<evidence type="ECO:0000313" key="4">
    <source>
        <dbReference type="Proteomes" id="UP000011747"/>
    </source>
</evidence>
<dbReference type="AlphaFoldDB" id="G9QI82"/>
<organism evidence="3 4">
    <name type="scientific">Bacillus smithii 7_3_47FAA</name>
    <dbReference type="NCBI Taxonomy" id="665952"/>
    <lineage>
        <taxon>Bacteria</taxon>
        <taxon>Bacillati</taxon>
        <taxon>Bacillota</taxon>
        <taxon>Bacilli</taxon>
        <taxon>Bacillales</taxon>
        <taxon>Bacillaceae</taxon>
        <taxon>Bacillus</taxon>
    </lineage>
</organism>
<name>G9QI82_9BACI</name>
<feature type="coiled-coil region" evidence="1">
    <location>
        <begin position="452"/>
        <end position="500"/>
    </location>
</feature>